<dbReference type="InterPro" id="IPR036388">
    <property type="entry name" value="WH-like_DNA-bd_sf"/>
</dbReference>
<gene>
    <name evidence="7" type="primary">RPC34</name>
    <name evidence="7" type="ORF">Q8F55_007845</name>
</gene>
<keyword evidence="5" id="KW-0539">Nucleus</keyword>
<keyword evidence="8" id="KW-1185">Reference proteome</keyword>
<reference evidence="7 8" key="1">
    <citation type="submission" date="2023-08" db="EMBL/GenBank/DDBJ databases">
        <title>Annotated Genome Sequence of Vanrija albida AlHP1.</title>
        <authorList>
            <person name="Herzog R."/>
        </authorList>
    </citation>
    <scope>NUCLEOTIDE SEQUENCE [LARGE SCALE GENOMIC DNA]</scope>
    <source>
        <strain evidence="7 8">AlHP1</strain>
    </source>
</reference>
<feature type="compositionally biased region" description="Basic and acidic residues" evidence="6">
    <location>
        <begin position="293"/>
        <end position="333"/>
    </location>
</feature>
<dbReference type="RefSeq" id="XP_069206105.1">
    <property type="nucleotide sequence ID" value="XM_069356264.1"/>
</dbReference>
<comment type="caution">
    <text evidence="7">The sequence shown here is derived from an EMBL/GenBank/DDBJ whole genome shotgun (WGS) entry which is preliminary data.</text>
</comment>
<evidence type="ECO:0000256" key="2">
    <source>
        <dbReference type="ARBA" id="ARBA00011038"/>
    </source>
</evidence>
<comment type="subcellular location">
    <subcellularLocation>
        <location evidence="1">Nucleus</location>
    </subcellularLocation>
</comment>
<dbReference type="InterPro" id="IPR036390">
    <property type="entry name" value="WH_DNA-bd_sf"/>
</dbReference>
<dbReference type="Proteomes" id="UP001565368">
    <property type="component" value="Unassembled WGS sequence"/>
</dbReference>
<dbReference type="PANTHER" id="PTHR12780">
    <property type="entry name" value="RNA POLYMERASE III DNA DIRECTED , 39KD SUBUNIT-RELATED"/>
    <property type="match status" value="1"/>
</dbReference>
<evidence type="ECO:0000256" key="5">
    <source>
        <dbReference type="ARBA" id="ARBA00023242"/>
    </source>
</evidence>
<name>A0ABR3PUN8_9TREE</name>
<dbReference type="SUPFAM" id="SSF46785">
    <property type="entry name" value="Winged helix' DNA-binding domain"/>
    <property type="match status" value="1"/>
</dbReference>
<evidence type="ECO:0000256" key="4">
    <source>
        <dbReference type="ARBA" id="ARBA00023163"/>
    </source>
</evidence>
<organism evidence="7 8">
    <name type="scientific">Vanrija albida</name>
    <dbReference type="NCBI Taxonomy" id="181172"/>
    <lineage>
        <taxon>Eukaryota</taxon>
        <taxon>Fungi</taxon>
        <taxon>Dikarya</taxon>
        <taxon>Basidiomycota</taxon>
        <taxon>Agaricomycotina</taxon>
        <taxon>Tremellomycetes</taxon>
        <taxon>Trichosporonales</taxon>
        <taxon>Trichosporonaceae</taxon>
        <taxon>Vanrija</taxon>
    </lineage>
</organism>
<feature type="compositionally biased region" description="Basic and acidic residues" evidence="6">
    <location>
        <begin position="365"/>
        <end position="378"/>
    </location>
</feature>
<dbReference type="InterPro" id="IPR007832">
    <property type="entry name" value="RNA_pol_Rpc34"/>
</dbReference>
<feature type="region of interest" description="Disordered" evidence="6">
    <location>
        <begin position="534"/>
        <end position="595"/>
    </location>
</feature>
<dbReference type="Gene3D" id="1.10.10.10">
    <property type="entry name" value="Winged helix-like DNA-binding domain superfamily/Winged helix DNA-binding domain"/>
    <property type="match status" value="1"/>
</dbReference>
<evidence type="ECO:0000313" key="7">
    <source>
        <dbReference type="EMBL" id="KAL1406161.1"/>
    </source>
</evidence>
<dbReference type="InterPro" id="IPR016049">
    <property type="entry name" value="RNA_pol_Rpc34-like"/>
</dbReference>
<feature type="compositionally biased region" description="Acidic residues" evidence="6">
    <location>
        <begin position="570"/>
        <end position="595"/>
    </location>
</feature>
<proteinExistence type="inferred from homology"/>
<comment type="similarity">
    <text evidence="2">Belongs to the eukaryotic RPC34/RPC39 RNA polymerase subunit family.</text>
</comment>
<keyword evidence="4" id="KW-0804">Transcription</keyword>
<dbReference type="EMBL" id="JBBXJM010000006">
    <property type="protein sequence ID" value="KAL1406161.1"/>
    <property type="molecule type" value="Genomic_DNA"/>
</dbReference>
<keyword evidence="3" id="KW-0240">DNA-directed RNA polymerase</keyword>
<protein>
    <submittedName>
        <fullName evidence="7">34-kDa subunit of RNA polymerase III (C)</fullName>
    </submittedName>
</protein>
<feature type="compositionally biased region" description="Basic residues" evidence="6">
    <location>
        <begin position="334"/>
        <end position="364"/>
    </location>
</feature>
<dbReference type="GeneID" id="95988888"/>
<dbReference type="Pfam" id="PF05158">
    <property type="entry name" value="RNA_pol_Rpc34"/>
    <property type="match status" value="2"/>
</dbReference>
<feature type="region of interest" description="Disordered" evidence="6">
    <location>
        <begin position="266"/>
        <end position="442"/>
    </location>
</feature>
<evidence type="ECO:0000313" key="8">
    <source>
        <dbReference type="Proteomes" id="UP001565368"/>
    </source>
</evidence>
<feature type="compositionally biased region" description="Acidic residues" evidence="6">
    <location>
        <begin position="404"/>
        <end position="422"/>
    </location>
</feature>
<sequence length="595" mass="65874">MSAKLSSVEQKVYNKVMASKKKAMTLAQIEAAIPGLSKKELNTAINNIVKFKLFSPTKNNDGAVVFHAVAVEAAKKQNTLTMEQQYVLTIIEKAGNKGISKSMTSMQVNPDVMPRSQVLKCVDALEKLGLIKSFKSVNGPITPLFILANLNPPEDIAGGIWFDESKEYDSGFVDTLKEVVLNFVTTKTFPNQKGKDSISKLVANPIHPIAKTPSLPTPQEVLRFILANKVTSAALTVKNVMEIARALELDGLIEAVKPVGGVAVEERYESDSDAEPAPKRRRAKESDDELDPEERARRDRKNREKLKAKLKEKKREEKRKEKEKKARAKEKEREKRRKEKEKEKRRKEKDRKRKERDQKKKGKSKYIDSDDEPLREVDDSSPVAPKRKRVVESDSESDPISSDSDSDSSSDSSSDSDSDTDSDVSSVASEDIDSGHISLKPKSSNIGISANPFFSSDGSNTLIDLDDQAVVYRAIRRLTIPLGQMQAPCGGCPQFNFCEEDGPVNPSGCSYFSDWLSGTNGGWTAEVKAEKAAKAAEEEKARRRALAEANGEPDPEQANGGDETVLYEEGMYEEGGEYDEGDYAEGDYENGDLEF</sequence>
<evidence type="ECO:0000256" key="6">
    <source>
        <dbReference type="SAM" id="MobiDB-lite"/>
    </source>
</evidence>
<evidence type="ECO:0000256" key="1">
    <source>
        <dbReference type="ARBA" id="ARBA00004123"/>
    </source>
</evidence>
<accession>A0ABR3PUN8</accession>
<evidence type="ECO:0000256" key="3">
    <source>
        <dbReference type="ARBA" id="ARBA00022478"/>
    </source>
</evidence>